<dbReference type="Proteomes" id="UP000431264">
    <property type="component" value="Unassembled WGS sequence"/>
</dbReference>
<feature type="transmembrane region" description="Helical" evidence="1">
    <location>
        <begin position="164"/>
        <end position="183"/>
    </location>
</feature>
<keyword evidence="1" id="KW-0472">Membrane</keyword>
<evidence type="ECO:0000313" key="3">
    <source>
        <dbReference type="Proteomes" id="UP000431264"/>
    </source>
</evidence>
<reference evidence="3" key="1">
    <citation type="submission" date="2019-05" db="EMBL/GenBank/DDBJ databases">
        <title>Flavobacterium profundi sp. nov., isolated from a deep-sea seamount.</title>
        <authorList>
            <person name="Zhang D.-C."/>
        </authorList>
    </citation>
    <scope>NUCLEOTIDE SEQUENCE [LARGE SCALE GENOMIC DNA]</scope>
    <source>
        <strain evidence="3">TP390</strain>
    </source>
</reference>
<protein>
    <submittedName>
        <fullName evidence="2">Uncharacterized protein</fullName>
    </submittedName>
</protein>
<dbReference type="InterPro" id="IPR045466">
    <property type="entry name" value="DUF6498"/>
</dbReference>
<name>A0A6I4II49_9FLAO</name>
<proteinExistence type="predicted"/>
<dbReference type="Pfam" id="PF20108">
    <property type="entry name" value="DUF6498"/>
    <property type="match status" value="1"/>
</dbReference>
<gene>
    <name evidence="2" type="ORF">GOQ30_09025</name>
</gene>
<keyword evidence="1" id="KW-0812">Transmembrane</keyword>
<feature type="transmembrane region" description="Helical" evidence="1">
    <location>
        <begin position="37"/>
        <end position="61"/>
    </location>
</feature>
<evidence type="ECO:0000256" key="1">
    <source>
        <dbReference type="SAM" id="Phobius"/>
    </source>
</evidence>
<comment type="caution">
    <text evidence="2">The sequence shown here is derived from an EMBL/GenBank/DDBJ whole genome shotgun (WGS) entry which is preliminary data.</text>
</comment>
<keyword evidence="3" id="KW-1185">Reference proteome</keyword>
<evidence type="ECO:0000313" key="2">
    <source>
        <dbReference type="EMBL" id="MVO09298.1"/>
    </source>
</evidence>
<organism evidence="2 3">
    <name type="scientific">Flavobacterium profundi</name>
    <dbReference type="NCBI Taxonomy" id="1774945"/>
    <lineage>
        <taxon>Bacteria</taxon>
        <taxon>Pseudomonadati</taxon>
        <taxon>Bacteroidota</taxon>
        <taxon>Flavobacteriia</taxon>
        <taxon>Flavobacteriales</taxon>
        <taxon>Flavobacteriaceae</taxon>
        <taxon>Flavobacterium</taxon>
    </lineage>
</organism>
<keyword evidence="1" id="KW-1133">Transmembrane helix</keyword>
<dbReference type="AlphaFoldDB" id="A0A6I4II49"/>
<sequence length="245" mass="28254">MNYSFLNNKLHNSNPSIVANALFLIALLLVGKADPMAIVFAYVFETIIIGLVHVVKLFYIIKNNKPMKRESKVGNFLLIPFFMIHYGIFVAIQSIFLYTAFAINDERFSTSLSFSNFVEILHLEGFKLVTLSILATHVASFYFSFLKVKKYNQQHLGAYMVKPYLRIFLQQFLAIIPFFFLFFMNAVGIVAAILLILMRTLLDYYFSLIAKDAEKIKALAIRIMDQKKPEELPKIEATLKVFFEE</sequence>
<dbReference type="EMBL" id="WQLW01000005">
    <property type="protein sequence ID" value="MVO09298.1"/>
    <property type="molecule type" value="Genomic_DNA"/>
</dbReference>
<dbReference type="OrthoDB" id="1200986at2"/>
<feature type="transmembrane region" description="Helical" evidence="1">
    <location>
        <begin position="73"/>
        <end position="100"/>
    </location>
</feature>
<dbReference type="RefSeq" id="WP_140997673.1">
    <property type="nucleotide sequence ID" value="NZ_VDCZ01000005.1"/>
</dbReference>
<feature type="transmembrane region" description="Helical" evidence="1">
    <location>
        <begin position="120"/>
        <end position="143"/>
    </location>
</feature>
<accession>A0A6I4II49</accession>